<dbReference type="InterPro" id="IPR009057">
    <property type="entry name" value="Homeodomain-like_sf"/>
</dbReference>
<evidence type="ECO:0000256" key="4">
    <source>
        <dbReference type="ARBA" id="ARBA00023163"/>
    </source>
</evidence>
<evidence type="ECO:0000259" key="5">
    <source>
        <dbReference type="PROSITE" id="PS01124"/>
    </source>
</evidence>
<feature type="domain" description="HTH araC/xylS-type" evidence="5">
    <location>
        <begin position="161"/>
        <end position="261"/>
    </location>
</feature>
<dbReference type="InterPro" id="IPR018062">
    <property type="entry name" value="HTH_AraC-typ_CS"/>
</dbReference>
<dbReference type="PANTHER" id="PTHR11019:SF159">
    <property type="entry name" value="TRANSCRIPTIONAL REGULATOR-RELATED"/>
    <property type="match status" value="1"/>
</dbReference>
<dbReference type="EMBL" id="SHKM01000001">
    <property type="protein sequence ID" value="RZT89585.1"/>
    <property type="molecule type" value="Genomic_DNA"/>
</dbReference>
<reference evidence="6 7" key="1">
    <citation type="submission" date="2019-02" db="EMBL/GenBank/DDBJ databases">
        <title>Genomic Encyclopedia of Type Strains, Phase IV (KMG-IV): sequencing the most valuable type-strain genomes for metagenomic binning, comparative biology and taxonomic classification.</title>
        <authorList>
            <person name="Goeker M."/>
        </authorList>
    </citation>
    <scope>NUCLEOTIDE SEQUENCE [LARGE SCALE GENOMIC DNA]</scope>
    <source>
        <strain evidence="6 7">DSM 21223</strain>
    </source>
</reference>
<keyword evidence="3" id="KW-0010">Activator</keyword>
<dbReference type="SUPFAM" id="SSF51182">
    <property type="entry name" value="RmlC-like cupins"/>
    <property type="match status" value="1"/>
</dbReference>
<accession>A0ABY0IPS9</accession>
<dbReference type="CDD" id="cd06124">
    <property type="entry name" value="cupin_NimR-like_N"/>
    <property type="match status" value="1"/>
</dbReference>
<keyword evidence="4" id="KW-0804">Transcription</keyword>
<dbReference type="Gene3D" id="2.60.120.10">
    <property type="entry name" value="Jelly Rolls"/>
    <property type="match status" value="1"/>
</dbReference>
<dbReference type="InterPro" id="IPR003313">
    <property type="entry name" value="AraC-bd"/>
</dbReference>
<dbReference type="Pfam" id="PF12833">
    <property type="entry name" value="HTH_18"/>
    <property type="match status" value="1"/>
</dbReference>
<dbReference type="InterPro" id="IPR014710">
    <property type="entry name" value="RmlC-like_jellyroll"/>
</dbReference>
<dbReference type="PROSITE" id="PS00041">
    <property type="entry name" value="HTH_ARAC_FAMILY_1"/>
    <property type="match status" value="1"/>
</dbReference>
<proteinExistence type="predicted"/>
<dbReference type="PROSITE" id="PS01124">
    <property type="entry name" value="HTH_ARAC_FAMILY_2"/>
    <property type="match status" value="1"/>
</dbReference>
<keyword evidence="7" id="KW-1185">Reference proteome</keyword>
<name>A0ABY0IPS9_9RHOO</name>
<gene>
    <name evidence="6" type="ORF">EV678_0375</name>
</gene>
<protein>
    <submittedName>
        <fullName evidence="6">AraC family transcriptional regulator</fullName>
    </submittedName>
</protein>
<evidence type="ECO:0000256" key="1">
    <source>
        <dbReference type="ARBA" id="ARBA00023015"/>
    </source>
</evidence>
<sequence>MPAAQPRLPYDPWPRRPPSAAEPVTVNLRKAPADVEIPWHSHDWAQLAYPIAGTIRLATADMAWIVPPLRAIWIPPQVAHTVVMLGQVELRTLYVDTAAAPLPLDSCRVVEISDVMRALSEALAASPAPADPRRGLMTALLVEEMRQAKPLSLGLPLPRDRRLMALCQALLDQPAADLSLEAWAARVGASSRTLARLFQKELAMPFGAWRQQLRLSRAAALVAQGRSLGAVAAELGYASPSAFSAMFKRAFGQSPRQFFRQ</sequence>
<dbReference type="SMART" id="SM00342">
    <property type="entry name" value="HTH_ARAC"/>
    <property type="match status" value="1"/>
</dbReference>
<evidence type="ECO:0000313" key="7">
    <source>
        <dbReference type="Proteomes" id="UP000292136"/>
    </source>
</evidence>
<keyword evidence="1" id="KW-0805">Transcription regulation</keyword>
<dbReference type="InterPro" id="IPR020449">
    <property type="entry name" value="Tscrpt_reg_AraC-type_HTH"/>
</dbReference>
<dbReference type="Gene3D" id="1.10.10.60">
    <property type="entry name" value="Homeodomain-like"/>
    <property type="match status" value="2"/>
</dbReference>
<dbReference type="SUPFAM" id="SSF46689">
    <property type="entry name" value="Homeodomain-like"/>
    <property type="match status" value="1"/>
</dbReference>
<evidence type="ECO:0000313" key="6">
    <source>
        <dbReference type="EMBL" id="RZT89585.1"/>
    </source>
</evidence>
<organism evidence="6 7">
    <name type="scientific">Azospira oryzae</name>
    <dbReference type="NCBI Taxonomy" id="146939"/>
    <lineage>
        <taxon>Bacteria</taxon>
        <taxon>Pseudomonadati</taxon>
        <taxon>Pseudomonadota</taxon>
        <taxon>Betaproteobacteria</taxon>
        <taxon>Rhodocyclales</taxon>
        <taxon>Rhodocyclaceae</taxon>
        <taxon>Azospira</taxon>
    </lineage>
</organism>
<dbReference type="PRINTS" id="PR00032">
    <property type="entry name" value="HTHARAC"/>
</dbReference>
<dbReference type="PANTHER" id="PTHR11019">
    <property type="entry name" value="HTH-TYPE TRANSCRIPTIONAL REGULATOR NIMR"/>
    <property type="match status" value="1"/>
</dbReference>
<evidence type="ECO:0000256" key="2">
    <source>
        <dbReference type="ARBA" id="ARBA00023125"/>
    </source>
</evidence>
<dbReference type="RefSeq" id="WP_130458312.1">
    <property type="nucleotide sequence ID" value="NZ_SHKM01000001.1"/>
</dbReference>
<dbReference type="InterPro" id="IPR018060">
    <property type="entry name" value="HTH_AraC"/>
</dbReference>
<evidence type="ECO:0000256" key="3">
    <source>
        <dbReference type="ARBA" id="ARBA00023159"/>
    </source>
</evidence>
<keyword evidence="2" id="KW-0238">DNA-binding</keyword>
<dbReference type="InterPro" id="IPR011051">
    <property type="entry name" value="RmlC_Cupin_sf"/>
</dbReference>
<comment type="caution">
    <text evidence="6">The sequence shown here is derived from an EMBL/GenBank/DDBJ whole genome shotgun (WGS) entry which is preliminary data.</text>
</comment>
<dbReference type="Proteomes" id="UP000292136">
    <property type="component" value="Unassembled WGS sequence"/>
</dbReference>
<dbReference type="Pfam" id="PF02311">
    <property type="entry name" value="AraC_binding"/>
    <property type="match status" value="1"/>
</dbReference>